<sequence>MDRVVCLAIMFHRAPKHSKMSVVYVDYYEDELKRRLEKLSRVYDMSTMKIFMAVEAIGETLMYNTYSREKQHRWEFFITRREACRLDLDKHDRTRDKYLYFLLHIPAEIQGQQFHAAMLSQLHSRGAVDTFHYLTFTKEEDSAASFCGFLCRLFSRKIEMWFNSFEALAIQLTAHVKVSNMVRVLSGQIDALCRRKGKLHVMNIKSTGLSTPRPLDIAELCLAKCMAIQNGLASPNELRLTLLICHFTNERPILRLWEYRPSAEMERAIREADIDKMIDAGKLTQYHEFWKGNVHKFTELVHVYK</sequence>
<dbReference type="KEGG" id="lgi:LOTGIDRAFT_154749"/>
<name>V3ZSA4_LOTGI</name>
<dbReference type="RefSeq" id="XP_009062194.1">
    <property type="nucleotide sequence ID" value="XM_009063946.1"/>
</dbReference>
<dbReference type="HOGENOM" id="CLU_934639_0_0_1"/>
<dbReference type="OrthoDB" id="6075498at2759"/>
<evidence type="ECO:0000313" key="1">
    <source>
        <dbReference type="EMBL" id="ESO87247.1"/>
    </source>
</evidence>
<reference evidence="1 2" key="1">
    <citation type="journal article" date="2013" name="Nature">
        <title>Insights into bilaterian evolution from three spiralian genomes.</title>
        <authorList>
            <person name="Simakov O."/>
            <person name="Marletaz F."/>
            <person name="Cho S.J."/>
            <person name="Edsinger-Gonzales E."/>
            <person name="Havlak P."/>
            <person name="Hellsten U."/>
            <person name="Kuo D.H."/>
            <person name="Larsson T."/>
            <person name="Lv J."/>
            <person name="Arendt D."/>
            <person name="Savage R."/>
            <person name="Osoegawa K."/>
            <person name="de Jong P."/>
            <person name="Grimwood J."/>
            <person name="Chapman J.A."/>
            <person name="Shapiro H."/>
            <person name="Aerts A."/>
            <person name="Otillar R.P."/>
            <person name="Terry A.Y."/>
            <person name="Boore J.L."/>
            <person name="Grigoriev I.V."/>
            <person name="Lindberg D.R."/>
            <person name="Seaver E.C."/>
            <person name="Weisblat D.A."/>
            <person name="Putnam N.H."/>
            <person name="Rokhsar D.S."/>
        </authorList>
    </citation>
    <scope>NUCLEOTIDE SEQUENCE [LARGE SCALE GENOMIC DNA]</scope>
</reference>
<keyword evidence="2" id="KW-1185">Reference proteome</keyword>
<dbReference type="CTD" id="20236387"/>
<dbReference type="GeneID" id="20236387"/>
<dbReference type="OMA" id="HVKVSNF"/>
<proteinExistence type="predicted"/>
<dbReference type="AlphaFoldDB" id="V3ZSA4"/>
<dbReference type="EMBL" id="KB202953">
    <property type="protein sequence ID" value="ESO87247.1"/>
    <property type="molecule type" value="Genomic_DNA"/>
</dbReference>
<evidence type="ECO:0000313" key="2">
    <source>
        <dbReference type="Proteomes" id="UP000030746"/>
    </source>
</evidence>
<gene>
    <name evidence="1" type="ORF">LOTGIDRAFT_154749</name>
</gene>
<dbReference type="Proteomes" id="UP000030746">
    <property type="component" value="Unassembled WGS sequence"/>
</dbReference>
<accession>V3ZSA4</accession>
<organism evidence="1 2">
    <name type="scientific">Lottia gigantea</name>
    <name type="common">Giant owl limpet</name>
    <dbReference type="NCBI Taxonomy" id="225164"/>
    <lineage>
        <taxon>Eukaryota</taxon>
        <taxon>Metazoa</taxon>
        <taxon>Spiralia</taxon>
        <taxon>Lophotrochozoa</taxon>
        <taxon>Mollusca</taxon>
        <taxon>Gastropoda</taxon>
        <taxon>Patellogastropoda</taxon>
        <taxon>Lottioidea</taxon>
        <taxon>Lottiidae</taxon>
        <taxon>Lottia</taxon>
    </lineage>
</organism>
<protein>
    <submittedName>
        <fullName evidence="1">Uncharacterized protein</fullName>
    </submittedName>
</protein>